<dbReference type="EMBL" id="BAAFRS010000079">
    <property type="protein sequence ID" value="GAB1221313.1"/>
    <property type="molecule type" value="Genomic_DNA"/>
</dbReference>
<accession>A0ABQ0DF04</accession>
<organism evidence="1 2">
    <name type="scientific">Entamoeba nuttalli</name>
    <dbReference type="NCBI Taxonomy" id="412467"/>
    <lineage>
        <taxon>Eukaryota</taxon>
        <taxon>Amoebozoa</taxon>
        <taxon>Evosea</taxon>
        <taxon>Archamoebae</taxon>
        <taxon>Mastigamoebida</taxon>
        <taxon>Entamoebidae</taxon>
        <taxon>Entamoeba</taxon>
    </lineage>
</organism>
<evidence type="ECO:0000313" key="2">
    <source>
        <dbReference type="Proteomes" id="UP001628156"/>
    </source>
</evidence>
<protein>
    <submittedName>
        <fullName evidence="1">Uncharacterized protein</fullName>
    </submittedName>
</protein>
<reference evidence="1 2" key="1">
    <citation type="journal article" date="2019" name="PLoS Negl. Trop. Dis.">
        <title>Whole genome sequencing of Entamoeba nuttalli reveals mammalian host-related molecular signatures and a novel octapeptide-repeat surface protein.</title>
        <authorList>
            <person name="Tanaka M."/>
            <person name="Makiuchi T."/>
            <person name="Komiyama T."/>
            <person name="Shiina T."/>
            <person name="Osaki K."/>
            <person name="Tachibana H."/>
        </authorList>
    </citation>
    <scope>NUCLEOTIDE SEQUENCE [LARGE SCALE GENOMIC DNA]</scope>
    <source>
        <strain evidence="1 2">P19-061405</strain>
    </source>
</reference>
<dbReference type="Proteomes" id="UP001628156">
    <property type="component" value="Unassembled WGS sequence"/>
</dbReference>
<sequence length="364" mass="42492">MALETQEKKLILKSQLAEIQQAFLEDKKRIEYKTKCLQNETELKLTDLKNEIMYWNKKRLEELQDRKESIEQEISKYMANLSIDNQNSTENLCTYYINDRNSKIENFIKEKDSIKIIFEDTEYVVETSIIEQIPFLAHLASESSDENELYIFRSGKYFNYIKEYVLSKQLIINETTTQAELKKIAKEFEFYELPWKQINELISCIYTIQNISTHGINYTIKGNVIHPTNNGCSFIQFDKDIIGIKVKVLNIGNYIDSSCFSIGYCPFITKIPHLGHDGYFLKKNGEIKTSLNGVSSSFNFCYEIETNDSIKCVLNDMERMLFFQINENGSSIEFVDTNIKLYPTIIMNGIDQQIEVETIYTPIL</sequence>
<proteinExistence type="predicted"/>
<evidence type="ECO:0000313" key="1">
    <source>
        <dbReference type="EMBL" id="GAB1221313.1"/>
    </source>
</evidence>
<dbReference type="InterPro" id="IPR011333">
    <property type="entry name" value="SKP1/BTB/POZ_sf"/>
</dbReference>
<comment type="caution">
    <text evidence="1">The sequence shown here is derived from an EMBL/GenBank/DDBJ whole genome shotgun (WGS) entry which is preliminary data.</text>
</comment>
<keyword evidence="2" id="KW-1185">Reference proteome</keyword>
<dbReference type="SUPFAM" id="SSF54695">
    <property type="entry name" value="POZ domain"/>
    <property type="match status" value="1"/>
</dbReference>
<gene>
    <name evidence="1" type="ORF">ENUP19_0079G0002</name>
</gene>
<name>A0ABQ0DF04_9EUKA</name>
<dbReference type="Gene3D" id="3.30.710.10">
    <property type="entry name" value="Potassium Channel Kv1.1, Chain A"/>
    <property type="match status" value="1"/>
</dbReference>